<sequence length="78" mass="8600">MERQTAPKEKGALRQALDAYLFLSGIGIFFCAVLGICMYAGSLADEVFALGHKGIFAGILVGFPLALFSVYRRVRRMR</sequence>
<feature type="transmembrane region" description="Helical" evidence="1">
    <location>
        <begin position="54"/>
        <end position="71"/>
    </location>
</feature>
<reference evidence="3 4" key="1">
    <citation type="submission" date="2009-09" db="EMBL/GenBank/DDBJ databases">
        <authorList>
            <person name="Weinstock G."/>
            <person name="Sodergren E."/>
            <person name="Clifton S."/>
            <person name="Fulton L."/>
            <person name="Fulton B."/>
            <person name="Courtney L."/>
            <person name="Fronick C."/>
            <person name="Harrison M."/>
            <person name="Strong C."/>
            <person name="Farmer C."/>
            <person name="Delahaunty K."/>
            <person name="Markovic C."/>
            <person name="Hall O."/>
            <person name="Minx P."/>
            <person name="Tomlinson C."/>
            <person name="Mitreva M."/>
            <person name="Nelson J."/>
            <person name="Hou S."/>
            <person name="Wollam A."/>
            <person name="Pepin K.H."/>
            <person name="Johnson M."/>
            <person name="Bhonagiri V."/>
            <person name="Nash W.E."/>
            <person name="Warren W."/>
            <person name="Chinwalla A."/>
            <person name="Mardis E.R."/>
            <person name="Wilson R.K."/>
        </authorList>
    </citation>
    <scope>NUCLEOTIDE SEQUENCE [LARGE SCALE GENOMIC DNA]</scope>
    <source>
        <strain evidence="3">ATCC 35185</strain>
        <strain evidence="4">ATCC 35185 / DSM 20758 / VPI D19B-28</strain>
    </source>
</reference>
<organism evidence="3 4">
    <name type="scientific">Selenomonas sputigena (strain ATCC 35185 / DSM 20758 / CCUG 44933 / VPI D19B-28)</name>
    <dbReference type="NCBI Taxonomy" id="546271"/>
    <lineage>
        <taxon>Bacteria</taxon>
        <taxon>Bacillati</taxon>
        <taxon>Bacillota</taxon>
        <taxon>Negativicutes</taxon>
        <taxon>Selenomonadales</taxon>
        <taxon>Selenomonadaceae</taxon>
        <taxon>Selenomonas</taxon>
    </lineage>
</organism>
<evidence type="ECO:0000256" key="1">
    <source>
        <dbReference type="SAM" id="Phobius"/>
    </source>
</evidence>
<evidence type="ECO:0000313" key="5">
    <source>
        <dbReference type="Proteomes" id="UP000011124"/>
    </source>
</evidence>
<dbReference type="HOGENOM" id="CLU_137927_7_4_9"/>
<proteinExistence type="predicted"/>
<gene>
    <name evidence="2" type="ordered locus">Selsp_1847</name>
    <name evidence="3" type="ORF">SELSPUOL_00295</name>
</gene>
<evidence type="ECO:0000313" key="3">
    <source>
        <dbReference type="EMBL" id="EEX78112.1"/>
    </source>
</evidence>
<keyword evidence="1" id="KW-0472">Membrane</keyword>
<reference evidence="2 5" key="2">
    <citation type="submission" date="2011-04" db="EMBL/GenBank/DDBJ databases">
        <title>The complete genome of Selenomonas sputigena DSM 20758.</title>
        <authorList>
            <consortium name="US DOE Joint Genome Institute (JGI-PGF)"/>
            <person name="Lucas S."/>
            <person name="Copeland A."/>
            <person name="Lapidus A."/>
            <person name="Bruce D."/>
            <person name="Goodwin L."/>
            <person name="Pitluck S."/>
            <person name="Peters L."/>
            <person name="Kyrpides N."/>
            <person name="Mavromatis K."/>
            <person name="Ivanova N."/>
            <person name="Ovchinnikova G."/>
            <person name="Teshima H."/>
            <person name="Detter J.C."/>
            <person name="Tapia R."/>
            <person name="Han C."/>
            <person name="Land M."/>
            <person name="Hauser L."/>
            <person name="Markowitz V."/>
            <person name="Cheng J.-F."/>
            <person name="Hugenholtz P."/>
            <person name="Woyke T."/>
            <person name="Wu D."/>
            <person name="Gronow S."/>
            <person name="Wellnitz S."/>
            <person name="Schneider S."/>
            <person name="Klenk H.-P."/>
            <person name="Eisen J.A."/>
        </authorList>
    </citation>
    <scope>NUCLEOTIDE SEQUENCE [LARGE SCALE GENOMIC DNA]</scope>
    <source>
        <strain evidence="2">ATCC 35185</strain>
        <strain evidence="5">ATCC 35185 / DSM 20758 / VPI D19B-28</strain>
    </source>
</reference>
<evidence type="ECO:0000313" key="2">
    <source>
        <dbReference type="EMBL" id="AEC00802.1"/>
    </source>
</evidence>
<dbReference type="OrthoDB" id="1666863at2"/>
<keyword evidence="1" id="KW-0812">Transmembrane</keyword>
<name>C9LS72_SELS3</name>
<dbReference type="Proteomes" id="UP000011124">
    <property type="component" value="Chromosome"/>
</dbReference>
<dbReference type="RefSeq" id="WP_006191003.1">
    <property type="nucleotide sequence ID" value="NC_015437.1"/>
</dbReference>
<keyword evidence="1" id="KW-1133">Transmembrane helix</keyword>
<dbReference type="EMBL" id="CP002637">
    <property type="protein sequence ID" value="AEC00802.1"/>
    <property type="molecule type" value="Genomic_DNA"/>
</dbReference>
<dbReference type="EMBL" id="ACKP02000010">
    <property type="protein sequence ID" value="EEX78112.1"/>
    <property type="molecule type" value="Genomic_DNA"/>
</dbReference>
<keyword evidence="5" id="KW-1185">Reference proteome</keyword>
<dbReference type="KEGG" id="ssg:Selsp_1847"/>
<dbReference type="Proteomes" id="UP000003505">
    <property type="component" value="Unassembled WGS sequence"/>
</dbReference>
<evidence type="ECO:0008006" key="6">
    <source>
        <dbReference type="Google" id="ProtNLM"/>
    </source>
</evidence>
<protein>
    <recommendedName>
        <fullName evidence="6">F0F1-ATPase subunit</fullName>
    </recommendedName>
</protein>
<evidence type="ECO:0000313" key="4">
    <source>
        <dbReference type="Proteomes" id="UP000003505"/>
    </source>
</evidence>
<accession>C9LS72</accession>
<feature type="transmembrane region" description="Helical" evidence="1">
    <location>
        <begin position="20"/>
        <end position="42"/>
    </location>
</feature>
<dbReference type="AlphaFoldDB" id="C9LS72"/>
<dbReference type="STRING" id="546271.Selsp_1847"/>